<sequence length="240" mass="26901">MEPIKERLCIRVPKVYDWVNREVELPVSCHMGKHGFDNLDFDFHFDLPEDTDPYELDFLSDTCEASCMITDSSGNPVDHNCAEGLEITEVLQSGGRPEVTVTLPDGECVTLQRVKVLVRGYYVVRILDEDGDLCYSAPQPFATIQTFFLCAPEGTELVGHITYADCHASIVSNPHNCFQQLDVCLTLCLDIQMEAYVKIEVEGKFCDPRPDIDIVTNGSCPVKHAPPQCPEIFPGYSLYE</sequence>
<dbReference type="GeneID" id="93711668"/>
<name>A0A1I6AVF9_9BACI</name>
<dbReference type="RefSeq" id="WP_061803320.1">
    <property type="nucleotide sequence ID" value="NZ_FOXX01000007.1"/>
</dbReference>
<dbReference type="Proteomes" id="UP000182762">
    <property type="component" value="Unassembled WGS sequence"/>
</dbReference>
<dbReference type="EMBL" id="FOXX01000007">
    <property type="protein sequence ID" value="SFQ72656.1"/>
    <property type="molecule type" value="Genomic_DNA"/>
</dbReference>
<comment type="caution">
    <text evidence="1">The sequence shown here is derived from an EMBL/GenBank/DDBJ whole genome shotgun (WGS) entry which is preliminary data.</text>
</comment>
<evidence type="ECO:0000313" key="1">
    <source>
        <dbReference type="EMBL" id="SFQ72656.1"/>
    </source>
</evidence>
<evidence type="ECO:0000313" key="2">
    <source>
        <dbReference type="Proteomes" id="UP000182762"/>
    </source>
</evidence>
<protein>
    <submittedName>
        <fullName evidence="1">Uncharacterized protein</fullName>
    </submittedName>
</protein>
<accession>A0A1I6AVF9</accession>
<organism evidence="1 2">
    <name type="scientific">Priestia endophytica DSM 13796</name>
    <dbReference type="NCBI Taxonomy" id="1121089"/>
    <lineage>
        <taxon>Bacteria</taxon>
        <taxon>Bacillati</taxon>
        <taxon>Bacillota</taxon>
        <taxon>Bacilli</taxon>
        <taxon>Bacillales</taxon>
        <taxon>Bacillaceae</taxon>
        <taxon>Priestia</taxon>
    </lineage>
</organism>
<reference evidence="1 2" key="1">
    <citation type="submission" date="2016-10" db="EMBL/GenBank/DDBJ databases">
        <authorList>
            <person name="Varghese N."/>
            <person name="Submissions S."/>
        </authorList>
    </citation>
    <scope>NUCLEOTIDE SEQUENCE [LARGE SCALE GENOMIC DNA]</scope>
    <source>
        <strain evidence="1 2">DSM 13796</strain>
    </source>
</reference>
<gene>
    <name evidence="1" type="ORF">SAMN02745910_03047</name>
</gene>
<keyword evidence="2" id="KW-1185">Reference proteome</keyword>
<proteinExistence type="predicted"/>